<dbReference type="GO" id="GO:0033993">
    <property type="term" value="P:response to lipid"/>
    <property type="evidence" value="ECO:0007669"/>
    <property type="project" value="TreeGrafter"/>
</dbReference>
<evidence type="ECO:0000259" key="2">
    <source>
        <dbReference type="Pfam" id="PF00821"/>
    </source>
</evidence>
<dbReference type="GO" id="GO:0016301">
    <property type="term" value="F:kinase activity"/>
    <property type="evidence" value="ECO:0007669"/>
    <property type="project" value="UniProtKB-KW"/>
</dbReference>
<proteinExistence type="predicted"/>
<keyword evidence="3" id="KW-0670">Pyruvate</keyword>
<feature type="non-terminal residue" evidence="3">
    <location>
        <position position="129"/>
    </location>
</feature>
<name>T0YKC8_9ZZZZ</name>
<dbReference type="GO" id="GO:0004613">
    <property type="term" value="F:phosphoenolpyruvate carboxykinase (GTP) activity"/>
    <property type="evidence" value="ECO:0007669"/>
    <property type="project" value="UniProtKB-EC"/>
</dbReference>
<dbReference type="GO" id="GO:0005525">
    <property type="term" value="F:GTP binding"/>
    <property type="evidence" value="ECO:0007669"/>
    <property type="project" value="InterPro"/>
</dbReference>
<feature type="region of interest" description="Disordered" evidence="1">
    <location>
        <begin position="1"/>
        <end position="51"/>
    </location>
</feature>
<dbReference type="InterPro" id="IPR008209">
    <property type="entry name" value="PEP_carboxykinase_GTP"/>
</dbReference>
<dbReference type="GO" id="GO:0042594">
    <property type="term" value="P:response to starvation"/>
    <property type="evidence" value="ECO:0007669"/>
    <property type="project" value="TreeGrafter"/>
</dbReference>
<accession>T0YKC8</accession>
<dbReference type="GO" id="GO:0071333">
    <property type="term" value="P:cellular response to glucose stimulus"/>
    <property type="evidence" value="ECO:0007669"/>
    <property type="project" value="TreeGrafter"/>
</dbReference>
<dbReference type="InterPro" id="IPR035077">
    <property type="entry name" value="PEP_carboxykinase_GTP_C"/>
</dbReference>
<dbReference type="GO" id="GO:0006107">
    <property type="term" value="P:oxaloacetate metabolic process"/>
    <property type="evidence" value="ECO:0007669"/>
    <property type="project" value="TreeGrafter"/>
</dbReference>
<comment type="caution">
    <text evidence="3">The sequence shown here is derived from an EMBL/GenBank/DDBJ whole genome shotgun (WGS) entry which is preliminary data.</text>
</comment>
<feature type="domain" description="Phosphoenolpyruvate carboxykinase C-terminal P-loop" evidence="2">
    <location>
        <begin position="25"/>
        <end position="129"/>
    </location>
</feature>
<dbReference type="InterPro" id="IPR013035">
    <property type="entry name" value="PEP_carboxykinase_C"/>
</dbReference>
<dbReference type="EC" id="4.1.1.32" evidence="3"/>
<feature type="compositionally biased region" description="Polar residues" evidence="1">
    <location>
        <begin position="33"/>
        <end position="44"/>
    </location>
</feature>
<sequence>MNHGGKGFHPVPQHSIAGRPYDPINGPAAHPNSRFTTRAEQNPAWSEHSRDPMGVPITAILFGGRRAHVAPLVYEAKNWAHGVLTGCALASETTAAASGKTGVVRRDPMAMLPFCGYHFGDYWNHWIKL</sequence>
<protein>
    <submittedName>
        <fullName evidence="3">Phosphoenolpyruvate carboxykinase, GTP-utilizing</fullName>
        <ecNumber evidence="3">4.1.1.32</ecNumber>
    </submittedName>
</protein>
<keyword evidence="3" id="KW-0808">Transferase</keyword>
<keyword evidence="3" id="KW-0456">Lyase</keyword>
<reference evidence="3" key="1">
    <citation type="submission" date="2013-08" db="EMBL/GenBank/DDBJ databases">
        <authorList>
            <person name="Mendez C."/>
            <person name="Richter M."/>
            <person name="Ferrer M."/>
            <person name="Sanchez J."/>
        </authorList>
    </citation>
    <scope>NUCLEOTIDE SEQUENCE</scope>
</reference>
<keyword evidence="3" id="KW-0418">Kinase</keyword>
<dbReference type="Pfam" id="PF00821">
    <property type="entry name" value="PEPCK_GTP"/>
    <property type="match status" value="1"/>
</dbReference>
<dbReference type="AlphaFoldDB" id="T0YKC8"/>
<evidence type="ECO:0000313" key="3">
    <source>
        <dbReference type="EMBL" id="EQD35876.1"/>
    </source>
</evidence>
<dbReference type="PANTHER" id="PTHR11561:SF0">
    <property type="entry name" value="PHOSPHOENOLPYRUVATE CARBOXYKINASE [GTP]-RELATED"/>
    <property type="match status" value="1"/>
</dbReference>
<gene>
    <name evidence="3" type="ORF">B2A_12353</name>
</gene>
<dbReference type="PANTHER" id="PTHR11561">
    <property type="entry name" value="PHOSPHOENOLPYRUVATE CARBOXYKINASE"/>
    <property type="match status" value="1"/>
</dbReference>
<evidence type="ECO:0000256" key="1">
    <source>
        <dbReference type="SAM" id="MobiDB-lite"/>
    </source>
</evidence>
<dbReference type="GO" id="GO:0046327">
    <property type="term" value="P:glycerol biosynthetic process from pyruvate"/>
    <property type="evidence" value="ECO:0007669"/>
    <property type="project" value="TreeGrafter"/>
</dbReference>
<dbReference type="EMBL" id="AUZZ01008910">
    <property type="protein sequence ID" value="EQD35876.1"/>
    <property type="molecule type" value="Genomic_DNA"/>
</dbReference>
<dbReference type="GO" id="GO:0019543">
    <property type="term" value="P:propionate catabolic process"/>
    <property type="evidence" value="ECO:0007669"/>
    <property type="project" value="TreeGrafter"/>
</dbReference>
<reference evidence="3" key="2">
    <citation type="journal article" date="2014" name="ISME J.">
        <title>Microbial stratification in low pH oxic and suboxic macroscopic growths along an acid mine drainage.</title>
        <authorList>
            <person name="Mendez-Garcia C."/>
            <person name="Mesa V."/>
            <person name="Sprenger R.R."/>
            <person name="Richter M."/>
            <person name="Diez M.S."/>
            <person name="Solano J."/>
            <person name="Bargiela R."/>
            <person name="Golyshina O.V."/>
            <person name="Manteca A."/>
            <person name="Ramos J.L."/>
            <person name="Gallego J.R."/>
            <person name="Llorente I."/>
            <person name="Martins Dos Santos V.A."/>
            <person name="Jensen O.N."/>
            <person name="Pelaez A.I."/>
            <person name="Sanchez J."/>
            <person name="Ferrer M."/>
        </authorList>
    </citation>
    <scope>NUCLEOTIDE SEQUENCE</scope>
</reference>
<dbReference type="GO" id="GO:0005829">
    <property type="term" value="C:cytosol"/>
    <property type="evidence" value="ECO:0007669"/>
    <property type="project" value="TreeGrafter"/>
</dbReference>
<dbReference type="GO" id="GO:0006094">
    <property type="term" value="P:gluconeogenesis"/>
    <property type="evidence" value="ECO:0007669"/>
    <property type="project" value="InterPro"/>
</dbReference>
<dbReference type="SUPFAM" id="SSF53795">
    <property type="entry name" value="PEP carboxykinase-like"/>
    <property type="match status" value="1"/>
</dbReference>
<organism evidence="3">
    <name type="scientific">mine drainage metagenome</name>
    <dbReference type="NCBI Taxonomy" id="410659"/>
    <lineage>
        <taxon>unclassified sequences</taxon>
        <taxon>metagenomes</taxon>
        <taxon>ecological metagenomes</taxon>
    </lineage>
</organism>
<dbReference type="Gene3D" id="3.90.228.20">
    <property type="match status" value="1"/>
</dbReference>
<dbReference type="GO" id="GO:0030145">
    <property type="term" value="F:manganese ion binding"/>
    <property type="evidence" value="ECO:0007669"/>
    <property type="project" value="TreeGrafter"/>
</dbReference>